<evidence type="ECO:0000256" key="2">
    <source>
        <dbReference type="ARBA" id="ARBA00022676"/>
    </source>
</evidence>
<feature type="transmembrane region" description="Helical" evidence="4">
    <location>
        <begin position="312"/>
        <end position="330"/>
    </location>
</feature>
<dbReference type="RefSeq" id="WP_265162446.1">
    <property type="nucleotide sequence ID" value="NZ_CP069620.1"/>
</dbReference>
<dbReference type="PANTHER" id="PTHR43630">
    <property type="entry name" value="POLY-BETA-1,6-N-ACETYL-D-GLUCOSAMINE SYNTHASE"/>
    <property type="match status" value="1"/>
</dbReference>
<sequence>MIAAAVVITLLYVLAMLFLLYGFSQVKNFCGSHSAPKSGFSIVIPYRDEAGNLPLLFKSLLQLKYPPEMFEIIAVDDASQDSSEGLWKDFQQENPQLNLKLLQNIRISGSPKKDALALAIGSSKEDYILTTDADCELPPGLLSNYNSLIAETGAVAVAAPVALKTEGPKMSFLRGFQEMDFFSLQAATMGGFGVDIPFMCNGANFCYSKKAFLEVNGFEENLEVASGDDIFLLEKFQKKGLRTAFLKSAGAIVRSAPASSWQELFFQRVRWAAKTSAYQSFFPKSLGLLVFSMNLLLVLLSLLVLMTVMPPGLLLMVFLLKFNVDFYLIYSSARFFEREKGMKMYFLSSIVYPFFSSSVAVFSFFSGYHWKGRHFRK</sequence>
<dbReference type="EMBL" id="CP069620">
    <property type="protein sequence ID" value="UZH54138.1"/>
    <property type="molecule type" value="Genomic_DNA"/>
</dbReference>
<accession>A0ABY6NNL0</accession>
<feature type="transmembrane region" description="Helical" evidence="4">
    <location>
        <begin position="350"/>
        <end position="370"/>
    </location>
</feature>
<keyword evidence="4" id="KW-0472">Membrane</keyword>
<keyword evidence="4" id="KW-1133">Transmembrane helix</keyword>
<proteinExistence type="inferred from homology"/>
<gene>
    <name evidence="6" type="ORF">JRG66_09005</name>
</gene>
<name>A0ABY6NNL0_9FLAO</name>
<evidence type="ECO:0000259" key="5">
    <source>
        <dbReference type="Pfam" id="PF00535"/>
    </source>
</evidence>
<feature type="transmembrane region" description="Helical" evidence="4">
    <location>
        <begin position="286"/>
        <end position="305"/>
    </location>
</feature>
<keyword evidence="4" id="KW-0812">Transmembrane</keyword>
<reference evidence="6" key="1">
    <citation type="submission" date="2021-02" db="EMBL/GenBank/DDBJ databases">
        <title>Salinimicrobium sp. nov. isolated from seawater in Tongyeong, Republic of Korea.</title>
        <authorList>
            <person name="Lee S.-J."/>
        </authorList>
    </citation>
    <scope>NUCLEOTIDE SEQUENCE</scope>
    <source>
        <strain evidence="6">HN-2-9-2</strain>
    </source>
</reference>
<dbReference type="Proteomes" id="UP001163981">
    <property type="component" value="Chromosome"/>
</dbReference>
<comment type="similarity">
    <text evidence="1">Belongs to the glycosyltransferase 2 family.</text>
</comment>
<dbReference type="InterPro" id="IPR001173">
    <property type="entry name" value="Glyco_trans_2-like"/>
</dbReference>
<dbReference type="SUPFAM" id="SSF53448">
    <property type="entry name" value="Nucleotide-diphospho-sugar transferases"/>
    <property type="match status" value="1"/>
</dbReference>
<dbReference type="Pfam" id="PF00535">
    <property type="entry name" value="Glycos_transf_2"/>
    <property type="match status" value="1"/>
</dbReference>
<keyword evidence="3" id="KW-0808">Transferase</keyword>
<evidence type="ECO:0000256" key="1">
    <source>
        <dbReference type="ARBA" id="ARBA00006739"/>
    </source>
</evidence>
<organism evidence="6 7">
    <name type="scientific">Salinimicrobium tongyeongense</name>
    <dbReference type="NCBI Taxonomy" id="2809707"/>
    <lineage>
        <taxon>Bacteria</taxon>
        <taxon>Pseudomonadati</taxon>
        <taxon>Bacteroidota</taxon>
        <taxon>Flavobacteriia</taxon>
        <taxon>Flavobacteriales</taxon>
        <taxon>Flavobacteriaceae</taxon>
        <taxon>Salinimicrobium</taxon>
    </lineage>
</organism>
<keyword evidence="2" id="KW-0328">Glycosyltransferase</keyword>
<protein>
    <submittedName>
        <fullName evidence="6">Glycosyltransferase</fullName>
    </submittedName>
</protein>
<keyword evidence="7" id="KW-1185">Reference proteome</keyword>
<feature type="domain" description="Glycosyltransferase 2-like" evidence="5">
    <location>
        <begin position="41"/>
        <end position="171"/>
    </location>
</feature>
<evidence type="ECO:0000313" key="6">
    <source>
        <dbReference type="EMBL" id="UZH54138.1"/>
    </source>
</evidence>
<evidence type="ECO:0000256" key="3">
    <source>
        <dbReference type="ARBA" id="ARBA00022679"/>
    </source>
</evidence>
<evidence type="ECO:0000313" key="7">
    <source>
        <dbReference type="Proteomes" id="UP001163981"/>
    </source>
</evidence>
<evidence type="ECO:0000256" key="4">
    <source>
        <dbReference type="SAM" id="Phobius"/>
    </source>
</evidence>
<dbReference type="PANTHER" id="PTHR43630:SF1">
    <property type="entry name" value="POLY-BETA-1,6-N-ACETYL-D-GLUCOSAMINE SYNTHASE"/>
    <property type="match status" value="1"/>
</dbReference>
<dbReference type="Gene3D" id="3.90.550.10">
    <property type="entry name" value="Spore Coat Polysaccharide Biosynthesis Protein SpsA, Chain A"/>
    <property type="match status" value="1"/>
</dbReference>
<dbReference type="InterPro" id="IPR029044">
    <property type="entry name" value="Nucleotide-diphossugar_trans"/>
</dbReference>